<feature type="domain" description="Cep192/Spd-2-like" evidence="2">
    <location>
        <begin position="389"/>
        <end position="489"/>
    </location>
</feature>
<dbReference type="Proteomes" id="UP001152747">
    <property type="component" value="Unassembled WGS sequence"/>
</dbReference>
<dbReference type="AlphaFoldDB" id="A0A9P1I7Y5"/>
<name>A0A9P1I7Y5_9PELO</name>
<dbReference type="Pfam" id="PF22073">
    <property type="entry name" value="Cep192_D4"/>
    <property type="match status" value="1"/>
</dbReference>
<dbReference type="EMBL" id="CANHGI010000001">
    <property type="protein sequence ID" value="CAI5438444.1"/>
    <property type="molecule type" value="Genomic_DNA"/>
</dbReference>
<feature type="region of interest" description="Disordered" evidence="1">
    <location>
        <begin position="195"/>
        <end position="214"/>
    </location>
</feature>
<feature type="region of interest" description="Disordered" evidence="1">
    <location>
        <begin position="21"/>
        <end position="102"/>
    </location>
</feature>
<comment type="caution">
    <text evidence="3">The sequence shown here is derived from an EMBL/GenBank/DDBJ whole genome shotgun (WGS) entry which is preliminary data.</text>
</comment>
<dbReference type="InterPro" id="IPR054090">
    <property type="entry name" value="Cep192_Spd-2-like_dom"/>
</dbReference>
<evidence type="ECO:0000256" key="1">
    <source>
        <dbReference type="SAM" id="MobiDB-lite"/>
    </source>
</evidence>
<protein>
    <recommendedName>
        <fullName evidence="2">Cep192/Spd-2-like domain-containing protein</fullName>
    </recommendedName>
</protein>
<dbReference type="InterPro" id="IPR013783">
    <property type="entry name" value="Ig-like_fold"/>
</dbReference>
<evidence type="ECO:0000313" key="4">
    <source>
        <dbReference type="Proteomes" id="UP001152747"/>
    </source>
</evidence>
<gene>
    <name evidence="3" type="ORF">CAMP_LOCUS1081</name>
</gene>
<organism evidence="3 4">
    <name type="scientific">Caenorhabditis angaria</name>
    <dbReference type="NCBI Taxonomy" id="860376"/>
    <lineage>
        <taxon>Eukaryota</taxon>
        <taxon>Metazoa</taxon>
        <taxon>Ecdysozoa</taxon>
        <taxon>Nematoda</taxon>
        <taxon>Chromadorea</taxon>
        <taxon>Rhabditida</taxon>
        <taxon>Rhabditina</taxon>
        <taxon>Rhabditomorpha</taxon>
        <taxon>Rhabditoidea</taxon>
        <taxon>Rhabditidae</taxon>
        <taxon>Peloderinae</taxon>
        <taxon>Caenorhabditis</taxon>
    </lineage>
</organism>
<feature type="compositionally biased region" description="Polar residues" evidence="1">
    <location>
        <begin position="195"/>
        <end position="209"/>
    </location>
</feature>
<dbReference type="OrthoDB" id="5799239at2759"/>
<feature type="compositionally biased region" description="Polar residues" evidence="1">
    <location>
        <begin position="63"/>
        <end position="76"/>
    </location>
</feature>
<keyword evidence="4" id="KW-1185">Reference proteome</keyword>
<feature type="region of interest" description="Disordered" evidence="1">
    <location>
        <begin position="292"/>
        <end position="321"/>
    </location>
</feature>
<proteinExistence type="predicted"/>
<dbReference type="Gene3D" id="2.60.40.10">
    <property type="entry name" value="Immunoglobulins"/>
    <property type="match status" value="1"/>
</dbReference>
<evidence type="ECO:0000313" key="3">
    <source>
        <dbReference type="EMBL" id="CAI5438444.1"/>
    </source>
</evidence>
<reference evidence="3" key="1">
    <citation type="submission" date="2022-11" db="EMBL/GenBank/DDBJ databases">
        <authorList>
            <person name="Kikuchi T."/>
        </authorList>
    </citation>
    <scope>NUCLEOTIDE SEQUENCE</scope>
    <source>
        <strain evidence="3">PS1010</strain>
    </source>
</reference>
<accession>A0A9P1I7Y5</accession>
<evidence type="ECO:0000259" key="2">
    <source>
        <dbReference type="Pfam" id="PF22073"/>
    </source>
</evidence>
<sequence>MEEENELNLVEDRFDDLAIDDEPLDLGSDAGSYFDEEEMRSRNEEELPTSEEFIISKRYRPSKQVTDQMPTISEENDVTKATKNDSWGRTSKKNLSVPEDNSKDCSVEFKDGKATMDEYEKMYFSKENRANMLFREDDPRFHQNKFEKENSWEPSIIDLEHQPSPEIVVSPANILKANKVFTNTTSPPDNTMFLNSPLSTNAEPKNSTPKRPESVRFGQRLKPHQLEITSISSIHASSPTRAPTFAKCSPSSSSILSNATVQNSQLLQFMNNAHCKDSNALIDALEKARIGREFTKSRPKPNLRRDATISKPPPPQSSHDFEDQYRDCTRMVTACSLSSTNTSVPIRKSFVETDQKVLGSVVSVQSHRPTSRVSIVSTTSSTGSEKPNLLKINNRRLAFGAVEIGDQLGLELEMENISDRMLNVRSKLDSGTRAFEIVDNTLALIGPGQKSKLRVIFKPDKAGRYQVLLKIDVLSPQIHYSIPLWGCGGLASIRPIIEGEIENTSHNKDYILRTSKFSNISFRLQNDGERDGFLLIHIYDSNLKPVKCRITPSNAIMLRRRRECQFDIKLSSGSTFVSANETNRSSSVMSSVSTNSRRNTIGNADYVIEIKWGEELLRQRLKILSNETNQKLLIDGHDYCSILFENEEPFQAAKGFPKVVPEDRALFEASCRTTNIMVFSTRSCRQMESYRSSSSHAMNSETSILETSAFRYQTFVPDQDATFMPRK</sequence>